<dbReference type="Proteomes" id="UP000317938">
    <property type="component" value="Unassembled WGS sequence"/>
</dbReference>
<evidence type="ECO:0000313" key="3">
    <source>
        <dbReference type="EMBL" id="TVU79646.1"/>
    </source>
</evidence>
<dbReference type="EMBL" id="VNFF01000042">
    <property type="protein sequence ID" value="TVU79646.1"/>
    <property type="molecule type" value="Genomic_DNA"/>
</dbReference>
<dbReference type="InterPro" id="IPR037053">
    <property type="entry name" value="Phage_tail_collar_dom_sf"/>
</dbReference>
<dbReference type="RefSeq" id="WP_054205193.1">
    <property type="nucleotide sequence ID" value="NZ_BDDS01000006.1"/>
</dbReference>
<sequence>MAEPFMAEIRIFGLTYSPRAWAKCAGQILSISQSTALFSLLGTNFGGDGRTTFGVPDLQGRAPMHAGSGIGLTTRPFSTFGGVSQVALAPIQLPKHDHVISGVFQAGNTDQPSDNQLAIDVASSGGALRYTAPLDSNTSAMSSSSLASSGKSQRHENMQPSLALNFCIALDGIYPPRN</sequence>
<feature type="compositionally biased region" description="Low complexity" evidence="1">
    <location>
        <begin position="136"/>
        <end position="151"/>
    </location>
</feature>
<gene>
    <name evidence="3" type="ORF">FQP85_23060</name>
</gene>
<dbReference type="Gene3D" id="3.90.1340.10">
    <property type="entry name" value="Phage tail collar domain"/>
    <property type="match status" value="1"/>
</dbReference>
<evidence type="ECO:0000313" key="4">
    <source>
        <dbReference type="Proteomes" id="UP000317938"/>
    </source>
</evidence>
<reference evidence="3 4" key="1">
    <citation type="submission" date="2019-07" db="EMBL/GenBank/DDBJ databases">
        <title>Diversity of Bacteria from Kongsfjorden, Arctic.</title>
        <authorList>
            <person name="Yu Y."/>
        </authorList>
    </citation>
    <scope>NUCLEOTIDE SEQUENCE [LARGE SCALE GENOMIC DNA]</scope>
    <source>
        <strain evidence="3 4">SM1927</strain>
    </source>
</reference>
<keyword evidence="4" id="KW-1185">Reference proteome</keyword>
<dbReference type="Pfam" id="PF07484">
    <property type="entry name" value="Collar"/>
    <property type="match status" value="1"/>
</dbReference>
<feature type="domain" description="Phage tail collar" evidence="2">
    <location>
        <begin position="8"/>
        <end position="63"/>
    </location>
</feature>
<evidence type="ECO:0000259" key="2">
    <source>
        <dbReference type="Pfam" id="PF07484"/>
    </source>
</evidence>
<feature type="region of interest" description="Disordered" evidence="1">
    <location>
        <begin position="134"/>
        <end position="155"/>
    </location>
</feature>
<organism evidence="3 4">
    <name type="scientific">Pseudoalteromonas neustonica</name>
    <dbReference type="NCBI Taxonomy" id="1840331"/>
    <lineage>
        <taxon>Bacteria</taxon>
        <taxon>Pseudomonadati</taxon>
        <taxon>Pseudomonadota</taxon>
        <taxon>Gammaproteobacteria</taxon>
        <taxon>Alteromonadales</taxon>
        <taxon>Pseudoalteromonadaceae</taxon>
        <taxon>Pseudoalteromonas</taxon>
    </lineage>
</organism>
<proteinExistence type="predicted"/>
<evidence type="ECO:0000256" key="1">
    <source>
        <dbReference type="SAM" id="MobiDB-lite"/>
    </source>
</evidence>
<dbReference type="InterPro" id="IPR011083">
    <property type="entry name" value="Phage_tail_collar_dom"/>
</dbReference>
<name>A0ABY3F8A0_9GAMM</name>
<dbReference type="SUPFAM" id="SSF88874">
    <property type="entry name" value="Receptor-binding domain of short tail fibre protein gp12"/>
    <property type="match status" value="1"/>
</dbReference>
<comment type="caution">
    <text evidence="3">The sequence shown here is derived from an EMBL/GenBank/DDBJ whole genome shotgun (WGS) entry which is preliminary data.</text>
</comment>
<accession>A0ABY3F8A0</accession>
<protein>
    <submittedName>
        <fullName evidence="3">Phage tail protein</fullName>
    </submittedName>
</protein>